<keyword evidence="3" id="KW-1185">Reference proteome</keyword>
<sequence length="99" mass="10926">MAKKRASDMAGLDTQAGVSQRSRRVNAELTPGNHLQFPCANAAIPENMFSRYHKLKFIRKRHLGLPACGGNLERPPPSFGKGSQVVGYGRHQERCHQTG</sequence>
<feature type="compositionally biased region" description="Basic and acidic residues" evidence="1">
    <location>
        <begin position="90"/>
        <end position="99"/>
    </location>
</feature>
<dbReference type="Proteomes" id="UP000236621">
    <property type="component" value="Unassembled WGS sequence"/>
</dbReference>
<evidence type="ECO:0000313" key="2">
    <source>
        <dbReference type="EMBL" id="PNY26754.1"/>
    </source>
</evidence>
<name>A0A2K3QGS7_9HYPO</name>
<evidence type="ECO:0000256" key="1">
    <source>
        <dbReference type="SAM" id="MobiDB-lite"/>
    </source>
</evidence>
<organism evidence="2 3">
    <name type="scientific">Tolypocladium capitatum</name>
    <dbReference type="NCBI Taxonomy" id="45235"/>
    <lineage>
        <taxon>Eukaryota</taxon>
        <taxon>Fungi</taxon>
        <taxon>Dikarya</taxon>
        <taxon>Ascomycota</taxon>
        <taxon>Pezizomycotina</taxon>
        <taxon>Sordariomycetes</taxon>
        <taxon>Hypocreomycetidae</taxon>
        <taxon>Hypocreales</taxon>
        <taxon>Ophiocordycipitaceae</taxon>
        <taxon>Tolypocladium</taxon>
    </lineage>
</organism>
<feature type="region of interest" description="Disordered" evidence="1">
    <location>
        <begin position="69"/>
        <end position="99"/>
    </location>
</feature>
<reference evidence="2 3" key="1">
    <citation type="submission" date="2017-08" db="EMBL/GenBank/DDBJ databases">
        <title>Harnessing the power of phylogenomics to disentangle the directionality and signatures of interkingdom host jumping in the parasitic fungal genus Tolypocladium.</title>
        <authorList>
            <person name="Quandt C.A."/>
            <person name="Patterson W."/>
            <person name="Spatafora J.W."/>
        </authorList>
    </citation>
    <scope>NUCLEOTIDE SEQUENCE [LARGE SCALE GENOMIC DNA]</scope>
    <source>
        <strain evidence="2 3">CBS 113982</strain>
    </source>
</reference>
<evidence type="ECO:0000313" key="3">
    <source>
        <dbReference type="Proteomes" id="UP000236621"/>
    </source>
</evidence>
<gene>
    <name evidence="2" type="ORF">TCAP_03320</name>
</gene>
<comment type="caution">
    <text evidence="2">The sequence shown here is derived from an EMBL/GenBank/DDBJ whole genome shotgun (WGS) entry which is preliminary data.</text>
</comment>
<dbReference type="AlphaFoldDB" id="A0A2K3QGS7"/>
<dbReference type="EMBL" id="NRSZ01000505">
    <property type="protein sequence ID" value="PNY26754.1"/>
    <property type="molecule type" value="Genomic_DNA"/>
</dbReference>
<accession>A0A2K3QGS7</accession>
<feature type="region of interest" description="Disordered" evidence="1">
    <location>
        <begin position="1"/>
        <end position="24"/>
    </location>
</feature>
<proteinExistence type="predicted"/>
<protein>
    <submittedName>
        <fullName evidence="2">Uncharacterized protein</fullName>
    </submittedName>
</protein>